<dbReference type="GeneID" id="991118"/>
<dbReference type="EMBL" id="D49693">
    <property type="protein sequence ID" value="BAA08542.1"/>
    <property type="molecule type" value="Genomic_RNA"/>
</dbReference>
<dbReference type="InterPro" id="IPR054002">
    <property type="entry name" value="RdRP_C"/>
</dbReference>
<dbReference type="KEGG" id="vg:991118"/>
<dbReference type="Gene3D" id="3.90.1850.10">
    <property type="entry name" value="RNA-directed RNA polymerase lambda-3"/>
    <property type="match status" value="1"/>
</dbReference>
<feature type="region of interest" description="Disordered" evidence="2">
    <location>
        <begin position="31"/>
        <end position="54"/>
    </location>
</feature>
<name>Q83858_9REOV</name>
<feature type="domain" description="RNA-directed RNA polymerase C-terminal" evidence="3">
    <location>
        <begin position="1095"/>
        <end position="1357"/>
    </location>
</feature>
<keyword evidence="5" id="KW-1185">Reference proteome</keyword>
<accession>Q83858</accession>
<reference evidence="4 5" key="3">
    <citation type="journal article" date="1996" name="J. Gen. Virol.">
        <title>Complete nucleotide sequence of the Nilaparvata lugens reovirus: a putative member of the genus Fijivirus.</title>
        <authorList>
            <person name="Nakashima N."/>
            <person name="Koizumi M."/>
            <person name="Watanabe H."/>
            <person name="Hiroaki N."/>
        </authorList>
    </citation>
    <scope>NUCLEOTIDE SEQUENCE [LARGE SCALE GENOMIC DNA]</scope>
    <source>
        <strain evidence="4">Izumo</strain>
    </source>
</reference>
<dbReference type="Pfam" id="PF22212">
    <property type="entry name" value="CPV_RdRP_pol_dom"/>
    <property type="match status" value="1"/>
</dbReference>
<feature type="coiled-coil region" evidence="1">
    <location>
        <begin position="54"/>
        <end position="81"/>
    </location>
</feature>
<reference evidence="5" key="1">
    <citation type="journal article" date="1994" name="J. Gen. Virol.">
        <title>Cloning of the Nilaparvata lugens reovirus genome: Conserved terminal nucleotide sequences and nucleotide sequence of genome segment S10.</title>
        <authorList>
            <person name="Noda H."/>
            <person name="Nakashima N."/>
            <person name="Omura T."/>
        </authorList>
    </citation>
    <scope>NUCLEOTIDE SEQUENCE [LARGE SCALE GENOMIC DNA]</scope>
</reference>
<keyword evidence="1" id="KW-0175">Coiled coil</keyword>
<reference evidence="5" key="2">
    <citation type="journal article" date="1994" name="J. Gen. Virol.">
        <title>Nucleotide sequence of Nilaparvata lugens reovirus genome segment S8 coding for the major outer capsid protein.</title>
        <authorList>
            <person name="Nakashima N."/>
            <person name="Noda H."/>
        </authorList>
    </citation>
    <scope>NUCLEOTIDE SEQUENCE [LARGE SCALE GENOMIC DNA]</scope>
</reference>
<sequence>MKPITIQEVRDSVNKFEIDLKRIYNDRIKKLQTKTKPTKHSEHSNKTSNKDKDEFDAQAQIKRLQNELQSRECEIRILRARLPTVISALVQIDEYRDIISQNLYYSPSHLSLFNGIAYTSHYAGIFLPLLPKFFDQAKLDHYKQVFNKLLSPPKIDQAYLDDNFVWLENLQVFSEGKVRYIPNISYRSLCKVIDETELIIKATASTDTNNNDYNFRRIKRINDNGKMLKSLFKKNAGQQRFGTIQKNTLSMFYVKQRLCESEYYVNLPDDDEVNCPKSLIKKTANNFESYLALMAIVRHYNGLPFYGKRMSETSSEDILVKKDEDCSLVLPIVCIALLNGTLAELLGDLNDKTAEIYIDNISNSLLDHSLVQGQLALRKHLRPLSSLVYDQFRVMPYVTRSEDGHASKVTLVRTDGEFFESEQARSKMYSALETYPSIKMVEYIKHCLSRAEHYNRLMEQKYLELMGNDRFLGIDVKTCDLSIAFKTLEWLRRVTMLFNTLTNFGIYNKTSLILDYRKSTGTKFVTPITRPAPAKTLITNDSRLTFTYHWQRSKFSHLYEYFNMNWKHTIVTKFNKEKSFERFFVLNLTNRSGGDKHVDPNLPESLQNISNARIISFLINNAKYYDTAKFLELLNAAGKCWVRHQIDRRGRIIVIVPNAIQTSDIFLLHAFNTIKNNERLGSAMAVGKQVGNILDANKQLIASGNHMDLKNSSDMSGMDAHTIPVITCFLRYLMIECLQMLDRDRSEGYFTGHRGESVMITEGLLRTETLEYVHPESVHVARVLQSMLPKNLILKSDINSTVLNNSDQTFMSGLFATSGQHTMFLVLLISALIQKNQLSLGNIIVDNYVMGDDIFQNIKNGVVHDDQARVWINLMKNELESFNYEIDGNYSKYSAQFLQQVALNGVYVPLPMRVGVFCDEKSQTLFRNPVDVIKVVTDITLTRAQRSYAIDNAMCLGPVFWNSIRVNKMKARKNQILSLVRTMTRVDLLNHDIITPISDDSFLIMYPYFCLHTNPINWPMFGIVTTRLGPDDTVINEFNLPQSMTVLGGSCSRSHINHIFATNRYPMGIDIKKHKPLPDCSTYIDWSARNSFGFTIAEHFNAFHRIRKLSAVRLEEVGGSVEQMASSLKMYSNQTKLSASYASYQTLLNSGIHVPDRLCYFNAAKTKINQALESRLESLDEQIAIDLSYYTYINNYTVIPTGEVMREHELSCVTLDPQIFRIKTDEEIENTEFIEMSIDKLINAKIPILPGYHINSDYGKLYLYMGRPIVNDDERVLIGHITSMLSASFDIDSAVDFGIRIYNTQPNKLADVAITMGIEPDKTILFENLVKKWSAYGYRTKYSSIFKPSLYFAISGDLDVAFSYLNETTFTTRRTSRKLTPILRAWARDMLFMYIRHLPLTKFSILSTDFCLKEALGTKRLHYSEMALNNHFKTLLSYVIPK</sequence>
<feature type="compositionally biased region" description="Basic and acidic residues" evidence="2">
    <location>
        <begin position="39"/>
        <end position="54"/>
    </location>
</feature>
<protein>
    <submittedName>
        <fullName evidence="4">RNA Polymerase</fullName>
    </submittedName>
</protein>
<evidence type="ECO:0000313" key="4">
    <source>
        <dbReference type="EMBL" id="BAA08542.1"/>
    </source>
</evidence>
<organism evidence="4 5">
    <name type="scientific">Nilaparvata lugens reovirus</name>
    <dbReference type="NCBI Taxonomy" id="33724"/>
    <lineage>
        <taxon>Viruses</taxon>
        <taxon>Riboviria</taxon>
        <taxon>Orthornavirae</taxon>
        <taxon>Duplornaviricota</taxon>
        <taxon>Resentoviricetes</taxon>
        <taxon>Reovirales</taxon>
        <taxon>Spinareoviridae</taxon>
        <taxon>Fijivirus</taxon>
        <taxon>Fijivirus nilaparvatae</taxon>
    </lineage>
</organism>
<dbReference type="Proteomes" id="UP000160764">
    <property type="component" value="Genome"/>
</dbReference>
<proteinExistence type="predicted"/>
<evidence type="ECO:0000259" key="3">
    <source>
        <dbReference type="Pfam" id="PF22213"/>
    </source>
</evidence>
<dbReference type="Pfam" id="PF22213">
    <property type="entry name" value="CPV_RdRP_C"/>
    <property type="match status" value="1"/>
</dbReference>
<evidence type="ECO:0000256" key="2">
    <source>
        <dbReference type="SAM" id="MobiDB-lite"/>
    </source>
</evidence>
<evidence type="ECO:0000313" key="5">
    <source>
        <dbReference type="Proteomes" id="UP000160764"/>
    </source>
</evidence>
<evidence type="ECO:0000256" key="1">
    <source>
        <dbReference type="SAM" id="Coils"/>
    </source>
</evidence>
<dbReference type="RefSeq" id="NP_619776.1">
    <property type="nucleotide sequence ID" value="NC_003654.1"/>
</dbReference>